<sequence>MDGETAEQKRKEILISINKALLRALCVAMGVHPVNGPPGVEGTQSESSEHPGVSVNALMVLLETRDAWRGELVELHGRSASPDSQSLLEASGESFLFDSLVSEEGALKGGVLRFVEDSEALLSFLLPRLFGSRPEDSWKTPTAAQRKVIDRAAQRGCLKILQGVVTCKEGKLWGCAPTSSSQGGHPINWTWVTVAVLRVTRTLLQLVKGETPRTPSLSDARREETLKFLLTVLSSSYPQSAVEDVLNLQHQPDLTLPLASGGTVLSAFIRNETPDRLLEMLWEAGAGRRGYEVLLAGQCPFLCSSLFQDGQGSPSPLASQPGDPRWYLRVSAEARAVAGVHADLWTEVKDSLVPCGGSSGYFWSPLLTVSHPLCARRFLEKGRVDPHERGQLKELFYPPPPPIFLPPPSQPPAPHQPQPPSSFGLTATGPSPSTTLFATQTPAASTATFPSTYIHFPEPAPLPPPPPPETEAAQVAAPSPAQPPPPPPPATEAAPVFPLQAPPPASEKIPPQPEEEKFWTSLWFWGFLARHIKKNEMRVQIGKAQVEPATRWGDEPGAFDVRLPTEDECRRQWTEMIHTLQSLGFLNHLFLRETVESPQGGWCGGGADGGMGEGSSGDILGVSLSLTELSVEIAKRIQMAEAGNTHEDKATVLVLNVLLMTVFSELCQVKEGPLSQGVGGNASSSRDGPPVVVHRSDGGSADRPVSLPSLTTSTTHMAAAAAAAAWSGTAAAVGREMGLQARRGYMSPSNSSSYEWESEAFELDSASDHRGDESEGESGEEEA</sequence>
<dbReference type="VEuPathDB" id="CryptoDB:Cvel_13040"/>
<protein>
    <submittedName>
        <fullName evidence="2">Uncharacterized protein</fullName>
    </submittedName>
</protein>
<feature type="compositionally biased region" description="Pro residues" evidence="1">
    <location>
        <begin position="480"/>
        <end position="490"/>
    </location>
</feature>
<proteinExistence type="predicted"/>
<feature type="region of interest" description="Disordered" evidence="1">
    <location>
        <begin position="743"/>
        <end position="783"/>
    </location>
</feature>
<feature type="compositionally biased region" description="Low complexity" evidence="1">
    <location>
        <begin position="470"/>
        <end position="479"/>
    </location>
</feature>
<dbReference type="AlphaFoldDB" id="A0A0G4IC36"/>
<feature type="compositionally biased region" description="Pro residues" evidence="1">
    <location>
        <begin position="397"/>
        <end position="420"/>
    </location>
</feature>
<reference evidence="2" key="1">
    <citation type="submission" date="2014-11" db="EMBL/GenBank/DDBJ databases">
        <authorList>
            <person name="Otto D Thomas"/>
            <person name="Naeem Raeece"/>
        </authorList>
    </citation>
    <scope>NUCLEOTIDE SEQUENCE</scope>
</reference>
<dbReference type="PANTHER" id="PTHR48125">
    <property type="entry name" value="LP07818P1"/>
    <property type="match status" value="1"/>
</dbReference>
<organism evidence="2">
    <name type="scientific">Chromera velia CCMP2878</name>
    <dbReference type="NCBI Taxonomy" id="1169474"/>
    <lineage>
        <taxon>Eukaryota</taxon>
        <taxon>Sar</taxon>
        <taxon>Alveolata</taxon>
        <taxon>Colpodellida</taxon>
        <taxon>Chromeraceae</taxon>
        <taxon>Chromera</taxon>
    </lineage>
</organism>
<gene>
    <name evidence="2" type="ORF">Cvel_13040</name>
</gene>
<dbReference type="EMBL" id="CDMZ01005816">
    <property type="protein sequence ID" value="CEM54775.1"/>
    <property type="molecule type" value="Genomic_DNA"/>
</dbReference>
<feature type="region of interest" description="Disordered" evidence="1">
    <location>
        <begin position="451"/>
        <end position="513"/>
    </location>
</feature>
<feature type="compositionally biased region" description="Acidic residues" evidence="1">
    <location>
        <begin position="774"/>
        <end position="783"/>
    </location>
</feature>
<name>A0A0G4IC36_9ALVE</name>
<evidence type="ECO:0000313" key="2">
    <source>
        <dbReference type="EMBL" id="CEM54775.1"/>
    </source>
</evidence>
<accession>A0A0G4IC36</accession>
<feature type="region of interest" description="Disordered" evidence="1">
    <location>
        <begin position="392"/>
        <end position="437"/>
    </location>
</feature>
<feature type="compositionally biased region" description="Polar residues" evidence="1">
    <location>
        <begin position="423"/>
        <end position="436"/>
    </location>
</feature>
<evidence type="ECO:0000256" key="1">
    <source>
        <dbReference type="SAM" id="MobiDB-lite"/>
    </source>
</evidence>
<feature type="compositionally biased region" description="Pro residues" evidence="1">
    <location>
        <begin position="458"/>
        <end position="469"/>
    </location>
</feature>
<dbReference type="PANTHER" id="PTHR48125:SF12">
    <property type="entry name" value="AT HOOK TRANSCRIPTION FACTOR FAMILY-RELATED"/>
    <property type="match status" value="1"/>
</dbReference>
<feature type="region of interest" description="Disordered" evidence="1">
    <location>
        <begin position="674"/>
        <end position="709"/>
    </location>
</feature>